<evidence type="ECO:0000256" key="1">
    <source>
        <dbReference type="SAM" id="MobiDB-lite"/>
    </source>
</evidence>
<reference evidence="2" key="1">
    <citation type="submission" date="2020-01" db="EMBL/GenBank/DDBJ databases">
        <authorList>
            <consortium name="DOE Joint Genome Institute"/>
            <person name="Haridas S."/>
            <person name="Albert R."/>
            <person name="Binder M."/>
            <person name="Bloem J."/>
            <person name="Labutti K."/>
            <person name="Salamov A."/>
            <person name="Andreopoulos B."/>
            <person name="Baker S.E."/>
            <person name="Barry K."/>
            <person name="Bills G."/>
            <person name="Bluhm B.H."/>
            <person name="Cannon C."/>
            <person name="Castanera R."/>
            <person name="Culley D.E."/>
            <person name="Daum C."/>
            <person name="Ezra D."/>
            <person name="Gonzalez J.B."/>
            <person name="Henrissat B."/>
            <person name="Kuo A."/>
            <person name="Liang C."/>
            <person name="Lipzen A."/>
            <person name="Lutzoni F."/>
            <person name="Magnuson J."/>
            <person name="Mondo S."/>
            <person name="Nolan M."/>
            <person name="Ohm R."/>
            <person name="Pangilinan J."/>
            <person name="Park H.-J."/>
            <person name="Ramirez L."/>
            <person name="Alfaro M."/>
            <person name="Sun H."/>
            <person name="Tritt A."/>
            <person name="Yoshinaga Y."/>
            <person name="Zwiers L.-H."/>
            <person name="Turgeon B.G."/>
            <person name="Goodwin S.B."/>
            <person name="Spatafora J.W."/>
            <person name="Crous P.W."/>
            <person name="Grigoriev I.V."/>
        </authorList>
    </citation>
    <scope>NUCLEOTIDE SEQUENCE</scope>
    <source>
        <strain evidence="2">P77</strain>
    </source>
</reference>
<accession>A0A6A5K4X3</accession>
<organism evidence="2 3">
    <name type="scientific">Decorospora gaudefroyi</name>
    <dbReference type="NCBI Taxonomy" id="184978"/>
    <lineage>
        <taxon>Eukaryota</taxon>
        <taxon>Fungi</taxon>
        <taxon>Dikarya</taxon>
        <taxon>Ascomycota</taxon>
        <taxon>Pezizomycotina</taxon>
        <taxon>Dothideomycetes</taxon>
        <taxon>Pleosporomycetidae</taxon>
        <taxon>Pleosporales</taxon>
        <taxon>Pleosporineae</taxon>
        <taxon>Pleosporaceae</taxon>
        <taxon>Decorospora</taxon>
    </lineage>
</organism>
<protein>
    <submittedName>
        <fullName evidence="2">Uncharacterized protein</fullName>
    </submittedName>
</protein>
<dbReference type="OrthoDB" id="3758401at2759"/>
<dbReference type="EMBL" id="ML975366">
    <property type="protein sequence ID" value="KAF1831370.1"/>
    <property type="molecule type" value="Genomic_DNA"/>
</dbReference>
<gene>
    <name evidence="2" type="ORF">BDW02DRAFT_557089</name>
</gene>
<sequence length="223" mass="24653">MTSYTKPTPTAVACPASPTKSDISSNTSQLSYTDDFETLPARGPTSHAHIIDVGAYAKEDGAIKLQDAIVTTLFNVSPHTLKSFVNPTVHTFKAIFGKKDIQLVIWRKGVEVFVTHPSPQFSLTPKPIGTFEHHTSMKAYRFEHLAGFLIGYDGAWRLKLTATNAYAAAKWPDVWAGRFECQGGVAKMTVESAEMDMARRAEVWAGALVEARYWDRKVDVKTT</sequence>
<name>A0A6A5K4X3_9PLEO</name>
<dbReference type="Proteomes" id="UP000800040">
    <property type="component" value="Unassembled WGS sequence"/>
</dbReference>
<evidence type="ECO:0000313" key="3">
    <source>
        <dbReference type="Proteomes" id="UP000800040"/>
    </source>
</evidence>
<feature type="compositionally biased region" description="Polar residues" evidence="1">
    <location>
        <begin position="18"/>
        <end position="28"/>
    </location>
</feature>
<feature type="region of interest" description="Disordered" evidence="1">
    <location>
        <begin position="1"/>
        <end position="28"/>
    </location>
</feature>
<evidence type="ECO:0000313" key="2">
    <source>
        <dbReference type="EMBL" id="KAF1831370.1"/>
    </source>
</evidence>
<proteinExistence type="predicted"/>
<keyword evidence="3" id="KW-1185">Reference proteome</keyword>
<dbReference type="AlphaFoldDB" id="A0A6A5K4X3"/>